<evidence type="ECO:0000313" key="4">
    <source>
        <dbReference type="Proteomes" id="UP000824166"/>
    </source>
</evidence>
<accession>A0ABS6IAI3</accession>
<evidence type="ECO:0000256" key="1">
    <source>
        <dbReference type="SAM" id="MobiDB-lite"/>
    </source>
</evidence>
<keyword evidence="4" id="KW-1185">Reference proteome</keyword>
<evidence type="ECO:0000313" key="3">
    <source>
        <dbReference type="EMBL" id="MBU8868730.1"/>
    </source>
</evidence>
<feature type="region of interest" description="Disordered" evidence="1">
    <location>
        <begin position="1"/>
        <end position="39"/>
    </location>
</feature>
<keyword evidence="2" id="KW-1133">Transmembrane helix</keyword>
<feature type="compositionally biased region" description="Polar residues" evidence="1">
    <location>
        <begin position="1"/>
        <end position="15"/>
    </location>
</feature>
<protein>
    <recommendedName>
        <fullName evidence="5">Integral membrane protein</fullName>
    </recommendedName>
</protein>
<sequence length="203" mass="20994">MAQQADGSRQSSATASPIGGPPRSTPPSSSGVSLSPPPSLDGVVRPPGPALLSRWLWVASFVAGIAVVVTTFLARDSHLDRLKGVIANKLPDGDAQAVEGATAVVFLGSLAMLALVVAMEAVLLAVAFRRRSWARWLLAPVALLHAVVTVITADFVVAPGGEGVLSTVLLAVQYVLAAAGLILLFLPSTTAWLMSGRRRATEI</sequence>
<comment type="caution">
    <text evidence="3">The sequence shown here is derived from an EMBL/GenBank/DDBJ whole genome shotgun (WGS) entry which is preliminary data.</text>
</comment>
<feature type="transmembrane region" description="Helical" evidence="2">
    <location>
        <begin position="136"/>
        <end position="158"/>
    </location>
</feature>
<evidence type="ECO:0000256" key="2">
    <source>
        <dbReference type="SAM" id="Phobius"/>
    </source>
</evidence>
<dbReference type="EMBL" id="JAHOPC010000017">
    <property type="protein sequence ID" value="MBU8868730.1"/>
    <property type="molecule type" value="Genomic_DNA"/>
</dbReference>
<feature type="transmembrane region" description="Helical" evidence="2">
    <location>
        <begin position="100"/>
        <end position="124"/>
    </location>
</feature>
<gene>
    <name evidence="3" type="ORF">KSW38_20765</name>
</gene>
<feature type="transmembrane region" description="Helical" evidence="2">
    <location>
        <begin position="55"/>
        <end position="74"/>
    </location>
</feature>
<name>A0ABS6IAI3_9MICC</name>
<dbReference type="Proteomes" id="UP000824166">
    <property type="component" value="Unassembled WGS sequence"/>
</dbReference>
<feature type="transmembrane region" description="Helical" evidence="2">
    <location>
        <begin position="170"/>
        <end position="194"/>
    </location>
</feature>
<keyword evidence="2" id="KW-0812">Transmembrane</keyword>
<proteinExistence type="predicted"/>
<organism evidence="3 4">
    <name type="scientific">Paenarthrobacter aromaticivorans</name>
    <dbReference type="NCBI Taxonomy" id="2849150"/>
    <lineage>
        <taxon>Bacteria</taxon>
        <taxon>Bacillati</taxon>
        <taxon>Actinomycetota</taxon>
        <taxon>Actinomycetes</taxon>
        <taxon>Micrococcales</taxon>
        <taxon>Micrococcaceae</taxon>
        <taxon>Paenarthrobacter</taxon>
    </lineage>
</organism>
<evidence type="ECO:0008006" key="5">
    <source>
        <dbReference type="Google" id="ProtNLM"/>
    </source>
</evidence>
<dbReference type="RefSeq" id="WP_216926848.1">
    <property type="nucleotide sequence ID" value="NZ_JAHOPC010000017.1"/>
</dbReference>
<reference evidence="3 4" key="1">
    <citation type="submission" date="2021-06" db="EMBL/GenBank/DDBJ databases">
        <authorList>
            <person name="Jeong J.W."/>
        </authorList>
    </citation>
    <scope>NUCLEOTIDE SEQUENCE [LARGE SCALE GENOMIC DNA]</scope>
    <source>
        <strain evidence="3 4">MMS21-TAE1-1</strain>
    </source>
</reference>
<keyword evidence="2" id="KW-0472">Membrane</keyword>